<dbReference type="GO" id="GO:0007623">
    <property type="term" value="P:circadian rhythm"/>
    <property type="evidence" value="ECO:0007669"/>
    <property type="project" value="TreeGrafter"/>
</dbReference>
<dbReference type="PROSITE" id="PS50217">
    <property type="entry name" value="BZIP"/>
    <property type="match status" value="1"/>
</dbReference>
<keyword evidence="5" id="KW-0539">Nucleus</keyword>
<dbReference type="InterPro" id="IPR004827">
    <property type="entry name" value="bZIP"/>
</dbReference>
<feature type="compositionally biased region" description="Basic residues" evidence="6">
    <location>
        <begin position="284"/>
        <end position="297"/>
    </location>
</feature>
<dbReference type="Pfam" id="PF07716">
    <property type="entry name" value="bZIP_2"/>
    <property type="match status" value="1"/>
</dbReference>
<dbReference type="Proteomes" id="UP000319801">
    <property type="component" value="Unassembled WGS sequence"/>
</dbReference>
<keyword evidence="2" id="KW-0805">Transcription regulation</keyword>
<evidence type="ECO:0000256" key="3">
    <source>
        <dbReference type="ARBA" id="ARBA00023125"/>
    </source>
</evidence>
<evidence type="ECO:0000313" key="8">
    <source>
        <dbReference type="EMBL" id="TSS11576.1"/>
    </source>
</evidence>
<dbReference type="SUPFAM" id="SSF57959">
    <property type="entry name" value="Leucine zipper domain"/>
    <property type="match status" value="1"/>
</dbReference>
<evidence type="ECO:0000256" key="4">
    <source>
        <dbReference type="ARBA" id="ARBA00023163"/>
    </source>
</evidence>
<feature type="domain" description="BZIP" evidence="7">
    <location>
        <begin position="49"/>
        <end position="98"/>
    </location>
</feature>
<keyword evidence="9" id="KW-1185">Reference proteome</keyword>
<dbReference type="AlphaFoldDB" id="A0A556V2B1"/>
<name>A0A556V2B1_BAGYA</name>
<evidence type="ECO:0000256" key="1">
    <source>
        <dbReference type="ARBA" id="ARBA00006079"/>
    </source>
</evidence>
<evidence type="ECO:0000256" key="2">
    <source>
        <dbReference type="ARBA" id="ARBA00023015"/>
    </source>
</evidence>
<organism evidence="8 9">
    <name type="scientific">Bagarius yarrelli</name>
    <name type="common">Goonch</name>
    <name type="synonym">Bagrus yarrelli</name>
    <dbReference type="NCBI Taxonomy" id="175774"/>
    <lineage>
        <taxon>Eukaryota</taxon>
        <taxon>Metazoa</taxon>
        <taxon>Chordata</taxon>
        <taxon>Craniata</taxon>
        <taxon>Vertebrata</taxon>
        <taxon>Euteleostomi</taxon>
        <taxon>Actinopterygii</taxon>
        <taxon>Neopterygii</taxon>
        <taxon>Teleostei</taxon>
        <taxon>Ostariophysi</taxon>
        <taxon>Siluriformes</taxon>
        <taxon>Sisoridae</taxon>
        <taxon>Sisorinae</taxon>
        <taxon>Bagarius</taxon>
    </lineage>
</organism>
<accession>A0A556V2B1</accession>
<feature type="compositionally biased region" description="Basic and acidic residues" evidence="6">
    <location>
        <begin position="261"/>
        <end position="275"/>
    </location>
</feature>
<sequence>MSSSTSSTQEANTSECQWNYDHEVKSDLTVKANVRTRRKREFTPNELKDENYWMKRSRNNEAAKRSRERRRMEERLLEEQALHLLRENEKLKAALSAIHYPGVGKETSYDTSVDYTPVRESSQDSYVRTQVDFPAANRAPHYALPGRGSAYDAVPIPRTQSFSAASFPSVDNKHQRDRYLELNALSNGNVPCCSLPYENAQRKWGQSHEHSMMNFQSNSARFSLNKMMRGNQYPAGSSSNYAAHTRTSESHVEQRSSATEPETKCDQTAEKEPERVVTSPLLPHKLRYKINKARHGKERVDSTAGISRNLQE</sequence>
<keyword evidence="4" id="KW-0804">Transcription</keyword>
<dbReference type="PANTHER" id="PTHR15284:SF0">
    <property type="entry name" value="GH23983P"/>
    <property type="match status" value="1"/>
</dbReference>
<evidence type="ECO:0000259" key="7">
    <source>
        <dbReference type="PROSITE" id="PS50217"/>
    </source>
</evidence>
<comment type="caution">
    <text evidence="8">The sequence shown here is derived from an EMBL/GenBank/DDBJ whole genome shotgun (WGS) entry which is preliminary data.</text>
</comment>
<dbReference type="FunFam" id="1.20.5.170:FF:000025">
    <property type="entry name" value="nuclear factor interleukin-3-regulated protein-like"/>
    <property type="match status" value="1"/>
</dbReference>
<evidence type="ECO:0000256" key="5">
    <source>
        <dbReference type="ARBA" id="ARBA00023242"/>
    </source>
</evidence>
<gene>
    <name evidence="8" type="ORF">Baya_12045</name>
</gene>
<dbReference type="GO" id="GO:0003700">
    <property type="term" value="F:DNA-binding transcription factor activity"/>
    <property type="evidence" value="ECO:0007669"/>
    <property type="project" value="InterPro"/>
</dbReference>
<evidence type="ECO:0000313" key="9">
    <source>
        <dbReference type="Proteomes" id="UP000319801"/>
    </source>
</evidence>
<dbReference type="GO" id="GO:0003677">
    <property type="term" value="F:DNA binding"/>
    <property type="evidence" value="ECO:0007669"/>
    <property type="project" value="UniProtKB-KW"/>
</dbReference>
<feature type="region of interest" description="Disordered" evidence="6">
    <location>
        <begin position="233"/>
        <end position="312"/>
    </location>
</feature>
<dbReference type="PROSITE" id="PS00036">
    <property type="entry name" value="BZIP_BASIC"/>
    <property type="match status" value="1"/>
</dbReference>
<dbReference type="PANTHER" id="PTHR15284">
    <property type="entry name" value="NUCLEAR FACTOR INTERLEUKIN-3-REGULATED PROTEIN"/>
    <property type="match status" value="1"/>
</dbReference>
<reference evidence="8 9" key="1">
    <citation type="journal article" date="2019" name="Genome Biol. Evol.">
        <title>Whole-Genome Sequencing of the Giant Devil Catfish, Bagarius yarrelli.</title>
        <authorList>
            <person name="Jiang W."/>
            <person name="Lv Y."/>
            <person name="Cheng L."/>
            <person name="Yang K."/>
            <person name="Chao B."/>
            <person name="Wang X."/>
            <person name="Li Y."/>
            <person name="Pan X."/>
            <person name="You X."/>
            <person name="Zhang Y."/>
            <person name="Yang J."/>
            <person name="Li J."/>
            <person name="Zhang X."/>
            <person name="Liu S."/>
            <person name="Sun C."/>
            <person name="Yang J."/>
            <person name="Shi Q."/>
        </authorList>
    </citation>
    <scope>NUCLEOTIDE SEQUENCE [LARGE SCALE GENOMIC DNA]</scope>
    <source>
        <strain evidence="8">JWS20170419001</strain>
        <tissue evidence="8">Muscle</tissue>
    </source>
</reference>
<evidence type="ECO:0000256" key="6">
    <source>
        <dbReference type="SAM" id="MobiDB-lite"/>
    </source>
</evidence>
<dbReference type="EMBL" id="VCAZ01000099">
    <property type="protein sequence ID" value="TSS11576.1"/>
    <property type="molecule type" value="Genomic_DNA"/>
</dbReference>
<proteinExistence type="inferred from homology"/>
<keyword evidence="3" id="KW-0238">DNA-binding</keyword>
<dbReference type="Gene3D" id="1.20.5.170">
    <property type="match status" value="1"/>
</dbReference>
<dbReference type="InterPro" id="IPR047229">
    <property type="entry name" value="NFIL3-like"/>
</dbReference>
<dbReference type="InterPro" id="IPR046347">
    <property type="entry name" value="bZIP_sf"/>
</dbReference>
<comment type="similarity">
    <text evidence="1">Belongs to the bZIP family. NFIL3 subfamily.</text>
</comment>
<protein>
    <submittedName>
        <fullName evidence="8">Nuclear factor interleukin-3-regulated protein</fullName>
    </submittedName>
</protein>
<dbReference type="SMART" id="SM00338">
    <property type="entry name" value="BRLZ"/>
    <property type="match status" value="1"/>
</dbReference>
<dbReference type="GO" id="GO:0005634">
    <property type="term" value="C:nucleus"/>
    <property type="evidence" value="ECO:0007669"/>
    <property type="project" value="TreeGrafter"/>
</dbReference>
<dbReference type="OrthoDB" id="6151507at2759"/>